<protein>
    <recommendedName>
        <fullName evidence="2">Myb-like domain-containing protein</fullName>
    </recommendedName>
</protein>
<keyword evidence="4" id="KW-1185">Reference proteome</keyword>
<evidence type="ECO:0000313" key="4">
    <source>
        <dbReference type="Proteomes" id="UP000799757"/>
    </source>
</evidence>
<feature type="domain" description="Myb-like" evidence="2">
    <location>
        <begin position="22"/>
        <end position="72"/>
    </location>
</feature>
<dbReference type="SUPFAM" id="SSF46689">
    <property type="entry name" value="Homeodomain-like"/>
    <property type="match status" value="1"/>
</dbReference>
<dbReference type="CDD" id="cd00167">
    <property type="entry name" value="SANT"/>
    <property type="match status" value="1"/>
</dbReference>
<dbReference type="PANTHER" id="PTHR23246">
    <property type="entry name" value="NEW-GLUE PROTEIN"/>
    <property type="match status" value="1"/>
</dbReference>
<feature type="region of interest" description="Disordered" evidence="1">
    <location>
        <begin position="1"/>
        <end position="64"/>
    </location>
</feature>
<feature type="compositionally biased region" description="Low complexity" evidence="1">
    <location>
        <begin position="14"/>
        <end position="31"/>
    </location>
</feature>
<dbReference type="Gene3D" id="1.10.10.60">
    <property type="entry name" value="Homeodomain-like"/>
    <property type="match status" value="1"/>
</dbReference>
<dbReference type="AlphaFoldDB" id="A0A6A6WZY3"/>
<evidence type="ECO:0000256" key="1">
    <source>
        <dbReference type="SAM" id="MobiDB-lite"/>
    </source>
</evidence>
<gene>
    <name evidence="3" type="ORF">K505DRAFT_252845</name>
</gene>
<dbReference type="PROSITE" id="PS50090">
    <property type="entry name" value="MYB_LIKE"/>
    <property type="match status" value="1"/>
</dbReference>
<dbReference type="InterPro" id="IPR001005">
    <property type="entry name" value="SANT/Myb"/>
</dbReference>
<reference evidence="3" key="1">
    <citation type="journal article" date="2020" name="Stud. Mycol.">
        <title>101 Dothideomycetes genomes: a test case for predicting lifestyles and emergence of pathogens.</title>
        <authorList>
            <person name="Haridas S."/>
            <person name="Albert R."/>
            <person name="Binder M."/>
            <person name="Bloem J."/>
            <person name="Labutti K."/>
            <person name="Salamov A."/>
            <person name="Andreopoulos B."/>
            <person name="Baker S."/>
            <person name="Barry K."/>
            <person name="Bills G."/>
            <person name="Bluhm B."/>
            <person name="Cannon C."/>
            <person name="Castanera R."/>
            <person name="Culley D."/>
            <person name="Daum C."/>
            <person name="Ezra D."/>
            <person name="Gonzalez J."/>
            <person name="Henrissat B."/>
            <person name="Kuo A."/>
            <person name="Liang C."/>
            <person name="Lipzen A."/>
            <person name="Lutzoni F."/>
            <person name="Magnuson J."/>
            <person name="Mondo S."/>
            <person name="Nolan M."/>
            <person name="Ohm R."/>
            <person name="Pangilinan J."/>
            <person name="Park H.-J."/>
            <person name="Ramirez L."/>
            <person name="Alfaro M."/>
            <person name="Sun H."/>
            <person name="Tritt A."/>
            <person name="Yoshinaga Y."/>
            <person name="Zwiers L.-H."/>
            <person name="Turgeon B."/>
            <person name="Goodwin S."/>
            <person name="Spatafora J."/>
            <person name="Crous P."/>
            <person name="Grigoriev I."/>
        </authorList>
    </citation>
    <scope>NUCLEOTIDE SEQUENCE</scope>
    <source>
        <strain evidence="3">CBS 109.77</strain>
    </source>
</reference>
<proteinExistence type="predicted"/>
<dbReference type="PANTHER" id="PTHR23246:SF13">
    <property type="entry name" value="GH12359P"/>
    <property type="match status" value="1"/>
</dbReference>
<dbReference type="InterPro" id="IPR053095">
    <property type="entry name" value="Actin-binding/GATA_Znf"/>
</dbReference>
<dbReference type="EMBL" id="MU002122">
    <property type="protein sequence ID" value="KAF2789652.1"/>
    <property type="molecule type" value="Genomic_DNA"/>
</dbReference>
<evidence type="ECO:0000259" key="2">
    <source>
        <dbReference type="PROSITE" id="PS50090"/>
    </source>
</evidence>
<dbReference type="Proteomes" id="UP000799757">
    <property type="component" value="Unassembled WGS sequence"/>
</dbReference>
<name>A0A6A6WZY3_9PLEO</name>
<sequence>MPKMDKAASSHRNSVSTASAAGSGARSSSWSAKDDETLITARAQGQNWNQIAPKHFPSKSPNACRKRHERLMERQNAEQWDGIKLDVLAQAYMDTRRQMWSILAAHVGEKWQVVEQKCMEKGLKNLNQAYRSAQKKQGTYDGQHDDSGVAISDLDEENDDRLPDVPEASVQLDYSFPMQARVPSIQSMLVTYPSQTFQQQHQPPN</sequence>
<evidence type="ECO:0000313" key="3">
    <source>
        <dbReference type="EMBL" id="KAF2789652.1"/>
    </source>
</evidence>
<accession>A0A6A6WZY3</accession>
<dbReference type="InterPro" id="IPR009057">
    <property type="entry name" value="Homeodomain-like_sf"/>
</dbReference>
<dbReference type="Pfam" id="PF13921">
    <property type="entry name" value="Myb_DNA-bind_6"/>
    <property type="match status" value="1"/>
</dbReference>
<organism evidence="3 4">
    <name type="scientific">Melanomma pulvis-pyrius CBS 109.77</name>
    <dbReference type="NCBI Taxonomy" id="1314802"/>
    <lineage>
        <taxon>Eukaryota</taxon>
        <taxon>Fungi</taxon>
        <taxon>Dikarya</taxon>
        <taxon>Ascomycota</taxon>
        <taxon>Pezizomycotina</taxon>
        <taxon>Dothideomycetes</taxon>
        <taxon>Pleosporomycetidae</taxon>
        <taxon>Pleosporales</taxon>
        <taxon>Melanommataceae</taxon>
        <taxon>Melanomma</taxon>
    </lineage>
</organism>
<dbReference type="OrthoDB" id="4151352at2759"/>